<sequence>VGLRLWRCITLPKPPASSSTSNACNPHFQASLAILLLHSSPSTSLCPPYLDLEVTPDQYLPKHLHTFEGGIYTCTYLRVVSSSMRR</sequence>
<accession>A0A8R7Q878</accession>
<name>A0A8R7Q878_TRIUA</name>
<evidence type="ECO:0000313" key="1">
    <source>
        <dbReference type="EnsemblPlants" id="TuG1812G0400003109.01.T01.cds429201"/>
    </source>
</evidence>
<reference evidence="1" key="2">
    <citation type="submission" date="2018-03" db="EMBL/GenBank/DDBJ databases">
        <title>The Triticum urartu genome reveals the dynamic nature of wheat genome evolution.</title>
        <authorList>
            <person name="Ling H."/>
            <person name="Ma B."/>
            <person name="Shi X."/>
            <person name="Liu H."/>
            <person name="Dong L."/>
            <person name="Sun H."/>
            <person name="Cao Y."/>
            <person name="Gao Q."/>
            <person name="Zheng S."/>
            <person name="Li Y."/>
            <person name="Yu Y."/>
            <person name="Du H."/>
            <person name="Qi M."/>
            <person name="Li Y."/>
            <person name="Yu H."/>
            <person name="Cui Y."/>
            <person name="Wang N."/>
            <person name="Chen C."/>
            <person name="Wu H."/>
            <person name="Zhao Y."/>
            <person name="Zhang J."/>
            <person name="Li Y."/>
            <person name="Zhou W."/>
            <person name="Zhang B."/>
            <person name="Hu W."/>
            <person name="Eijk M."/>
            <person name="Tang J."/>
            <person name="Witsenboer H."/>
            <person name="Zhao S."/>
            <person name="Li Z."/>
            <person name="Zhang A."/>
            <person name="Wang D."/>
            <person name="Liang C."/>
        </authorList>
    </citation>
    <scope>NUCLEOTIDE SEQUENCE [LARGE SCALE GENOMIC DNA]</scope>
    <source>
        <strain evidence="1">cv. G1812</strain>
    </source>
</reference>
<dbReference type="Gramene" id="TuG1812G0400003109.01.T01">
    <property type="protein sequence ID" value="TuG1812G0400003109.01.T01.cds429201"/>
    <property type="gene ID" value="TuG1812G0400003109.01"/>
</dbReference>
<dbReference type="AlphaFoldDB" id="A0A8R7Q878"/>
<evidence type="ECO:0000313" key="2">
    <source>
        <dbReference type="Proteomes" id="UP000015106"/>
    </source>
</evidence>
<reference evidence="2" key="1">
    <citation type="journal article" date="2013" name="Nature">
        <title>Draft genome of the wheat A-genome progenitor Triticum urartu.</title>
        <authorList>
            <person name="Ling H.Q."/>
            <person name="Zhao S."/>
            <person name="Liu D."/>
            <person name="Wang J."/>
            <person name="Sun H."/>
            <person name="Zhang C."/>
            <person name="Fan H."/>
            <person name="Li D."/>
            <person name="Dong L."/>
            <person name="Tao Y."/>
            <person name="Gao C."/>
            <person name="Wu H."/>
            <person name="Li Y."/>
            <person name="Cui Y."/>
            <person name="Guo X."/>
            <person name="Zheng S."/>
            <person name="Wang B."/>
            <person name="Yu K."/>
            <person name="Liang Q."/>
            <person name="Yang W."/>
            <person name="Lou X."/>
            <person name="Chen J."/>
            <person name="Feng M."/>
            <person name="Jian J."/>
            <person name="Zhang X."/>
            <person name="Luo G."/>
            <person name="Jiang Y."/>
            <person name="Liu J."/>
            <person name="Wang Z."/>
            <person name="Sha Y."/>
            <person name="Zhang B."/>
            <person name="Wu H."/>
            <person name="Tang D."/>
            <person name="Shen Q."/>
            <person name="Xue P."/>
            <person name="Zou S."/>
            <person name="Wang X."/>
            <person name="Liu X."/>
            <person name="Wang F."/>
            <person name="Yang Y."/>
            <person name="An X."/>
            <person name="Dong Z."/>
            <person name="Zhang K."/>
            <person name="Zhang X."/>
            <person name="Luo M.C."/>
            <person name="Dvorak J."/>
            <person name="Tong Y."/>
            <person name="Wang J."/>
            <person name="Yang H."/>
            <person name="Li Z."/>
            <person name="Wang D."/>
            <person name="Zhang A."/>
            <person name="Wang J."/>
        </authorList>
    </citation>
    <scope>NUCLEOTIDE SEQUENCE</scope>
    <source>
        <strain evidence="2">cv. G1812</strain>
    </source>
</reference>
<protein>
    <submittedName>
        <fullName evidence="1">Uncharacterized protein</fullName>
    </submittedName>
</protein>
<proteinExistence type="predicted"/>
<keyword evidence="2" id="KW-1185">Reference proteome</keyword>
<organism evidence="1 2">
    <name type="scientific">Triticum urartu</name>
    <name type="common">Red wild einkorn</name>
    <name type="synonym">Crithodium urartu</name>
    <dbReference type="NCBI Taxonomy" id="4572"/>
    <lineage>
        <taxon>Eukaryota</taxon>
        <taxon>Viridiplantae</taxon>
        <taxon>Streptophyta</taxon>
        <taxon>Embryophyta</taxon>
        <taxon>Tracheophyta</taxon>
        <taxon>Spermatophyta</taxon>
        <taxon>Magnoliopsida</taxon>
        <taxon>Liliopsida</taxon>
        <taxon>Poales</taxon>
        <taxon>Poaceae</taxon>
        <taxon>BOP clade</taxon>
        <taxon>Pooideae</taxon>
        <taxon>Triticodae</taxon>
        <taxon>Triticeae</taxon>
        <taxon>Triticinae</taxon>
        <taxon>Triticum</taxon>
    </lineage>
</organism>
<dbReference type="EnsemblPlants" id="TuG1812G0400003109.01.T01">
    <property type="protein sequence ID" value="TuG1812G0400003109.01.T01.cds429201"/>
    <property type="gene ID" value="TuG1812G0400003109.01"/>
</dbReference>
<reference evidence="1" key="3">
    <citation type="submission" date="2022-06" db="UniProtKB">
        <authorList>
            <consortium name="EnsemblPlants"/>
        </authorList>
    </citation>
    <scope>IDENTIFICATION</scope>
</reference>
<dbReference type="Proteomes" id="UP000015106">
    <property type="component" value="Chromosome 4"/>
</dbReference>